<accession>A0A6A6AM91</accession>
<dbReference type="Proteomes" id="UP000799771">
    <property type="component" value="Unassembled WGS sequence"/>
</dbReference>
<evidence type="ECO:0000313" key="2">
    <source>
        <dbReference type="Proteomes" id="UP000799771"/>
    </source>
</evidence>
<proteinExistence type="predicted"/>
<dbReference type="EMBL" id="ML977501">
    <property type="protein sequence ID" value="KAF2132283.1"/>
    <property type="molecule type" value="Genomic_DNA"/>
</dbReference>
<reference evidence="1" key="1">
    <citation type="journal article" date="2020" name="Stud. Mycol.">
        <title>101 Dothideomycetes genomes: a test case for predicting lifestyles and emergence of pathogens.</title>
        <authorList>
            <person name="Haridas S."/>
            <person name="Albert R."/>
            <person name="Binder M."/>
            <person name="Bloem J."/>
            <person name="Labutti K."/>
            <person name="Salamov A."/>
            <person name="Andreopoulos B."/>
            <person name="Baker S."/>
            <person name="Barry K."/>
            <person name="Bills G."/>
            <person name="Bluhm B."/>
            <person name="Cannon C."/>
            <person name="Castanera R."/>
            <person name="Culley D."/>
            <person name="Daum C."/>
            <person name="Ezra D."/>
            <person name="Gonzalez J."/>
            <person name="Henrissat B."/>
            <person name="Kuo A."/>
            <person name="Liang C."/>
            <person name="Lipzen A."/>
            <person name="Lutzoni F."/>
            <person name="Magnuson J."/>
            <person name="Mondo S."/>
            <person name="Nolan M."/>
            <person name="Ohm R."/>
            <person name="Pangilinan J."/>
            <person name="Park H.-J."/>
            <person name="Ramirez L."/>
            <person name="Alfaro M."/>
            <person name="Sun H."/>
            <person name="Tritt A."/>
            <person name="Yoshinaga Y."/>
            <person name="Zwiers L.-H."/>
            <person name="Turgeon B."/>
            <person name="Goodwin S."/>
            <person name="Spatafora J."/>
            <person name="Crous P."/>
            <person name="Grigoriev I."/>
        </authorList>
    </citation>
    <scope>NUCLEOTIDE SEQUENCE</scope>
    <source>
        <strain evidence="1">CBS 119687</strain>
    </source>
</reference>
<organism evidence="1 2">
    <name type="scientific">Dothidotthia symphoricarpi CBS 119687</name>
    <dbReference type="NCBI Taxonomy" id="1392245"/>
    <lineage>
        <taxon>Eukaryota</taxon>
        <taxon>Fungi</taxon>
        <taxon>Dikarya</taxon>
        <taxon>Ascomycota</taxon>
        <taxon>Pezizomycotina</taxon>
        <taxon>Dothideomycetes</taxon>
        <taxon>Pleosporomycetidae</taxon>
        <taxon>Pleosporales</taxon>
        <taxon>Dothidotthiaceae</taxon>
        <taxon>Dothidotthia</taxon>
    </lineage>
</organism>
<name>A0A6A6AM91_9PLEO</name>
<dbReference type="GeneID" id="54411741"/>
<dbReference type="AlphaFoldDB" id="A0A6A6AM91"/>
<evidence type="ECO:0000313" key="1">
    <source>
        <dbReference type="EMBL" id="KAF2132283.1"/>
    </source>
</evidence>
<dbReference type="RefSeq" id="XP_033526670.1">
    <property type="nucleotide sequence ID" value="XM_033671309.1"/>
</dbReference>
<sequence length="238" mass="25988">MFRTLTHLRLRARPLLAITKPFVVDVGAAKSRTPTWEPTLHLDSLCQDDSPPDNSDETDFQPEMWMSTFSAFDPGAMRPLLTSGLSMPGGMAIFGSRVERGSTAGGMGVEATPTVKEQADSWIDRLPRFLQPQVGTTYEMVRSGREESERGVGRRVGLLQQVLYGVPEPEAVVCGAVRKRGWVHKVVYGVQDEDEDVVRVVVEDAGEKEAVVVAVAEVVGGEAAVMRKETGDFDVIAK</sequence>
<keyword evidence="2" id="KW-1185">Reference proteome</keyword>
<gene>
    <name evidence="1" type="ORF">P153DRAFT_394441</name>
</gene>
<dbReference type="OrthoDB" id="3679025at2759"/>
<protein>
    <submittedName>
        <fullName evidence="1">Uncharacterized protein</fullName>
    </submittedName>
</protein>